<dbReference type="InterPro" id="IPR024442">
    <property type="entry name" value="Transposase_Zn_ribbon"/>
</dbReference>
<evidence type="ECO:0000259" key="1">
    <source>
        <dbReference type="Pfam" id="PF12760"/>
    </source>
</evidence>
<proteinExistence type="predicted"/>
<dbReference type="OrthoDB" id="9769409at2"/>
<evidence type="ECO:0000313" key="2">
    <source>
        <dbReference type="EMBL" id="THF73733.1"/>
    </source>
</evidence>
<comment type="caution">
    <text evidence="2">The sequence shown here is derived from an EMBL/GenBank/DDBJ whole genome shotgun (WGS) entry which is preliminary data.</text>
</comment>
<gene>
    <name evidence="2" type="ORF">E6C55_27980</name>
</gene>
<sequence length="327" mass="37238">MFVIIKTNGRSRGRGMMTRTATSWEDVRECYSSEEACAEALFAARWPKGFCCPACGHSYYYVTRTRRLPLYECKSCRHQASPTAGTVMEGSSTPLSKWFQAIFLLSQPGGISSVRLAEALEVTYKTAWLISHKIRQAMREAQQAEVLEGAVRIEAFGYGTSLLLQPNQPLLMGGSFDEEGELRHLKLQQPDPDHVKLWNRMIHKDGYEAFEAECVGQAAVTRGLYYSTSHRQLHPFRRQLNEWLRDTFCGIGAKHLQAYLHEFSFRVNGERAVRAADSLFFSLLGWCSSASRLTYAVLTRPRRTLPVAWQAYGTKGKWSSVRRRIYI</sequence>
<reference evidence="2 3" key="1">
    <citation type="submission" date="2019-04" db="EMBL/GenBank/DDBJ databases">
        <title>Cohnella sp. nov. isolated from preserved vegetables.</title>
        <authorList>
            <person name="Lin S.-Y."/>
            <person name="Hung M.-H."/>
            <person name="Young C.-C."/>
        </authorList>
    </citation>
    <scope>NUCLEOTIDE SEQUENCE [LARGE SCALE GENOMIC DNA]</scope>
    <source>
        <strain evidence="2 3">CC-MHH1044</strain>
    </source>
</reference>
<dbReference type="EMBL" id="SSOB01000050">
    <property type="protein sequence ID" value="THF73733.1"/>
    <property type="molecule type" value="Genomic_DNA"/>
</dbReference>
<feature type="domain" description="Transposase zinc-ribbon" evidence="1">
    <location>
        <begin position="33"/>
        <end position="79"/>
    </location>
</feature>
<dbReference type="Proteomes" id="UP000310636">
    <property type="component" value="Unassembled WGS sequence"/>
</dbReference>
<organism evidence="2 3">
    <name type="scientific">Cohnella fermenti</name>
    <dbReference type="NCBI Taxonomy" id="2565925"/>
    <lineage>
        <taxon>Bacteria</taxon>
        <taxon>Bacillati</taxon>
        <taxon>Bacillota</taxon>
        <taxon>Bacilli</taxon>
        <taxon>Bacillales</taxon>
        <taxon>Paenibacillaceae</taxon>
        <taxon>Cohnella</taxon>
    </lineage>
</organism>
<name>A0A4S4BMR4_9BACL</name>
<accession>A0A4S4BMR4</accession>
<keyword evidence="3" id="KW-1185">Reference proteome</keyword>
<dbReference type="Pfam" id="PF12760">
    <property type="entry name" value="Zn_ribbon_IS1595"/>
    <property type="match status" value="1"/>
</dbReference>
<evidence type="ECO:0000313" key="3">
    <source>
        <dbReference type="Proteomes" id="UP000310636"/>
    </source>
</evidence>
<protein>
    <submittedName>
        <fullName evidence="2">DDE transposase</fullName>
    </submittedName>
</protein>
<dbReference type="AlphaFoldDB" id="A0A4S4BMR4"/>